<organism evidence="2 3">
    <name type="scientific">Kwoniella shivajii</name>
    <dbReference type="NCBI Taxonomy" id="564305"/>
    <lineage>
        <taxon>Eukaryota</taxon>
        <taxon>Fungi</taxon>
        <taxon>Dikarya</taxon>
        <taxon>Basidiomycota</taxon>
        <taxon>Agaricomycotina</taxon>
        <taxon>Tremellomycetes</taxon>
        <taxon>Tremellales</taxon>
        <taxon>Cryptococcaceae</taxon>
        <taxon>Kwoniella</taxon>
    </lineage>
</organism>
<feature type="region of interest" description="Disordered" evidence="1">
    <location>
        <begin position="106"/>
        <end position="138"/>
    </location>
</feature>
<feature type="region of interest" description="Disordered" evidence="1">
    <location>
        <begin position="430"/>
        <end position="451"/>
    </location>
</feature>
<dbReference type="EMBL" id="CP141882">
    <property type="protein sequence ID" value="WRT64933.1"/>
    <property type="molecule type" value="Genomic_DNA"/>
</dbReference>
<feature type="compositionally biased region" description="Basic and acidic residues" evidence="1">
    <location>
        <begin position="499"/>
        <end position="512"/>
    </location>
</feature>
<gene>
    <name evidence="2" type="ORF">IL334_001873</name>
</gene>
<evidence type="ECO:0000313" key="3">
    <source>
        <dbReference type="Proteomes" id="UP001329825"/>
    </source>
</evidence>
<feature type="compositionally biased region" description="Basic and acidic residues" evidence="1">
    <location>
        <begin position="441"/>
        <end position="451"/>
    </location>
</feature>
<feature type="region of interest" description="Disordered" evidence="1">
    <location>
        <begin position="292"/>
        <end position="327"/>
    </location>
</feature>
<evidence type="ECO:0000256" key="1">
    <source>
        <dbReference type="SAM" id="MobiDB-lite"/>
    </source>
</evidence>
<dbReference type="Proteomes" id="UP001329825">
    <property type="component" value="Chromosome 2"/>
</dbReference>
<proteinExistence type="predicted"/>
<evidence type="ECO:0008006" key="4">
    <source>
        <dbReference type="Google" id="ProtNLM"/>
    </source>
</evidence>
<name>A0ABZ1CTS3_9TREE</name>
<dbReference type="RefSeq" id="XP_062789673.1">
    <property type="nucleotide sequence ID" value="XM_062933622.1"/>
</dbReference>
<feature type="compositionally biased region" description="Polar residues" evidence="1">
    <location>
        <begin position="305"/>
        <end position="314"/>
    </location>
</feature>
<feature type="region of interest" description="Disordered" evidence="1">
    <location>
        <begin position="499"/>
        <end position="527"/>
    </location>
</feature>
<sequence>MSFYISPPEIQTSSYKHLDTNGRSNISESSRINDFDSDSMISGESTKRTTTRAGDPFSNSQYVDYEIKYDFMENQAGPSNYQTQTQNQNQIHMNTNTNVNVNVNTKTNGIPRPSPLSLSQLQSNEHTSSLNTGNSISSSSSNKFIINFQQKSITFPSNNLNGISPVGDDITREEQEFKIKSKESLTSYKCRWKNSNGIGDCCDAILTNHDLLTKHVNNHIQRTILNAHETHNDDNIFNQPRFSCSWKNCKYDNLASDHLYQHIKVDHLEPDLRCPFKGCNERIFKAGLSNQDHIEDTKRHPKPWSENSFRSSAKPTKDHSLRKRLPSMNPDWSVPPYMLSTPSILPRARQKSPSPSPIFAPLFSPSPIPAYLLSRPRQGQGQGQVDTPIPHDGPPRFRDFKIGILPNRNEDEIPFYPNCGEAISYDSSGTHSSSIFPSTVPDHDDEREKDKQGKYIIPCSSEDGGIELRIRKKLPSKNGKLGFGRPRLGYPADIFEDHRKQKLISDRKEQRSRNKGKGKQREEDPVISDSIKRIEEAKKQAKYHPDIIRNAALRYATRKTNRPIGVETWKQVIRFENEGRALGEM</sequence>
<feature type="region of interest" description="Disordered" evidence="1">
    <location>
        <begin position="376"/>
        <end position="397"/>
    </location>
</feature>
<reference evidence="2 3" key="1">
    <citation type="submission" date="2024-01" db="EMBL/GenBank/DDBJ databases">
        <title>Comparative genomics of Cryptococcus and Kwoniella reveals pathogenesis evolution and contrasting modes of karyotype evolution via chromosome fusion or intercentromeric recombination.</title>
        <authorList>
            <person name="Coelho M.A."/>
            <person name="David-Palma M."/>
            <person name="Shea T."/>
            <person name="Bowers K."/>
            <person name="McGinley-Smith S."/>
            <person name="Mohammad A.W."/>
            <person name="Gnirke A."/>
            <person name="Yurkov A.M."/>
            <person name="Nowrousian M."/>
            <person name="Sun S."/>
            <person name="Cuomo C.A."/>
            <person name="Heitman J."/>
        </authorList>
    </citation>
    <scope>NUCLEOTIDE SEQUENCE [LARGE SCALE GENOMIC DNA]</scope>
    <source>
        <strain evidence="2">CBS 11374</strain>
    </source>
</reference>
<feature type="compositionally biased region" description="Polar residues" evidence="1">
    <location>
        <begin position="14"/>
        <end position="32"/>
    </location>
</feature>
<evidence type="ECO:0000313" key="2">
    <source>
        <dbReference type="EMBL" id="WRT64933.1"/>
    </source>
</evidence>
<protein>
    <recommendedName>
        <fullName evidence="4">C2H2-type domain-containing protein</fullName>
    </recommendedName>
</protein>
<accession>A0ABZ1CTS3</accession>
<feature type="region of interest" description="Disordered" evidence="1">
    <location>
        <begin position="14"/>
        <end position="58"/>
    </location>
</feature>
<feature type="compositionally biased region" description="Low complexity" evidence="1">
    <location>
        <begin position="115"/>
        <end position="138"/>
    </location>
</feature>
<keyword evidence="3" id="KW-1185">Reference proteome</keyword>
<dbReference type="GeneID" id="87954004"/>